<evidence type="ECO:0000256" key="13">
    <source>
        <dbReference type="ARBA" id="ARBA00023228"/>
    </source>
</evidence>
<feature type="transmembrane region" description="Helical" evidence="16">
    <location>
        <begin position="300"/>
        <end position="321"/>
    </location>
</feature>
<keyword evidence="11" id="KW-1015">Disulfide bond</keyword>
<feature type="transmembrane region" description="Helical" evidence="16">
    <location>
        <begin position="375"/>
        <end position="395"/>
    </location>
</feature>
<keyword evidence="8 16" id="KW-1133">Transmembrane helix</keyword>
<gene>
    <name evidence="18" type="ORF">ECRASSUSDP1_LOCUS2625</name>
</gene>
<evidence type="ECO:0000256" key="1">
    <source>
        <dbReference type="ARBA" id="ARBA00004107"/>
    </source>
</evidence>
<feature type="transmembrane region" description="Helical" evidence="16">
    <location>
        <begin position="126"/>
        <end position="147"/>
    </location>
</feature>
<evidence type="ECO:0000256" key="5">
    <source>
        <dbReference type="ARBA" id="ARBA00022723"/>
    </source>
</evidence>
<dbReference type="GO" id="GO:0005765">
    <property type="term" value="C:lysosomal membrane"/>
    <property type="evidence" value="ECO:0007669"/>
    <property type="project" value="UniProtKB-SubCell"/>
</dbReference>
<organism evidence="18 19">
    <name type="scientific">Euplotes crassus</name>
    <dbReference type="NCBI Taxonomy" id="5936"/>
    <lineage>
        <taxon>Eukaryota</taxon>
        <taxon>Sar</taxon>
        <taxon>Alveolata</taxon>
        <taxon>Ciliophora</taxon>
        <taxon>Intramacronucleata</taxon>
        <taxon>Spirotrichea</taxon>
        <taxon>Hypotrichia</taxon>
        <taxon>Euplotida</taxon>
        <taxon>Euplotidae</taxon>
        <taxon>Moneuplotes</taxon>
    </lineage>
</organism>
<evidence type="ECO:0000256" key="12">
    <source>
        <dbReference type="ARBA" id="ARBA00023180"/>
    </source>
</evidence>
<evidence type="ECO:0000256" key="7">
    <source>
        <dbReference type="ARBA" id="ARBA00022970"/>
    </source>
</evidence>
<feature type="transmembrane region" description="Helical" evidence="16">
    <location>
        <begin position="416"/>
        <end position="436"/>
    </location>
</feature>
<proteinExistence type="inferred from homology"/>
<feature type="transmembrane region" description="Helical" evidence="16">
    <location>
        <begin position="168"/>
        <end position="188"/>
    </location>
</feature>
<dbReference type="PANTHER" id="PTHR22950">
    <property type="entry name" value="AMINO ACID TRANSPORTER"/>
    <property type="match status" value="1"/>
</dbReference>
<dbReference type="GO" id="GO:0031902">
    <property type="term" value="C:late endosome membrane"/>
    <property type="evidence" value="ECO:0007669"/>
    <property type="project" value="UniProtKB-SubCell"/>
</dbReference>
<evidence type="ECO:0000259" key="17">
    <source>
        <dbReference type="Pfam" id="PF01490"/>
    </source>
</evidence>
<evidence type="ECO:0000256" key="3">
    <source>
        <dbReference type="ARBA" id="ARBA00022448"/>
    </source>
</evidence>
<feature type="transmembrane region" description="Helical" evidence="16">
    <location>
        <begin position="597"/>
        <end position="620"/>
    </location>
</feature>
<feature type="transmembrane region" description="Helical" evidence="16">
    <location>
        <begin position="98"/>
        <end position="120"/>
    </location>
</feature>
<comment type="subcellular location">
    <subcellularLocation>
        <location evidence="1">Late endosome membrane</location>
        <topology evidence="1">Multi-pass membrane protein</topology>
    </subcellularLocation>
    <subcellularLocation>
        <location evidence="2">Lysosome membrane</location>
        <topology evidence="2">Multi-pass membrane protein</topology>
    </subcellularLocation>
</comment>
<keyword evidence="5" id="KW-0479">Metal-binding</keyword>
<keyword evidence="6" id="KW-0967">Endosome</keyword>
<name>A0AAD1U6V0_EUPCR</name>
<dbReference type="PANTHER" id="PTHR22950:SF244">
    <property type="entry name" value="NEUTRAL AMINO ACID TRANSPORTER 9"/>
    <property type="match status" value="1"/>
</dbReference>
<accession>A0AAD1U6V0</accession>
<evidence type="ECO:0000256" key="11">
    <source>
        <dbReference type="ARBA" id="ARBA00023157"/>
    </source>
</evidence>
<evidence type="ECO:0000313" key="18">
    <source>
        <dbReference type="EMBL" id="CAI2361314.1"/>
    </source>
</evidence>
<evidence type="ECO:0000313" key="19">
    <source>
        <dbReference type="Proteomes" id="UP001295684"/>
    </source>
</evidence>
<comment type="caution">
    <text evidence="18">The sequence shown here is derived from an EMBL/GenBank/DDBJ whole genome shotgun (WGS) entry which is preliminary data.</text>
</comment>
<keyword evidence="13" id="KW-0458">Lysosome</keyword>
<evidence type="ECO:0000256" key="10">
    <source>
        <dbReference type="ARBA" id="ARBA00023136"/>
    </source>
</evidence>
<dbReference type="EMBL" id="CAMPGE010002507">
    <property type="protein sequence ID" value="CAI2361314.1"/>
    <property type="molecule type" value="Genomic_DNA"/>
</dbReference>
<protein>
    <recommendedName>
        <fullName evidence="17">Amino acid transporter transmembrane domain-containing protein</fullName>
    </recommendedName>
</protein>
<keyword evidence="4 16" id="KW-0812">Transmembrane</keyword>
<dbReference type="AlphaFoldDB" id="A0AAD1U6V0"/>
<evidence type="ECO:0000256" key="16">
    <source>
        <dbReference type="SAM" id="Phobius"/>
    </source>
</evidence>
<feature type="transmembrane region" description="Helical" evidence="16">
    <location>
        <begin position="333"/>
        <end position="355"/>
    </location>
</feature>
<evidence type="ECO:0000256" key="15">
    <source>
        <dbReference type="SAM" id="MobiDB-lite"/>
    </source>
</evidence>
<keyword evidence="12" id="KW-0325">Glycoprotein</keyword>
<feature type="transmembrane region" description="Helical" evidence="16">
    <location>
        <begin position="256"/>
        <end position="280"/>
    </location>
</feature>
<evidence type="ECO:0000256" key="2">
    <source>
        <dbReference type="ARBA" id="ARBA00004155"/>
    </source>
</evidence>
<evidence type="ECO:0000256" key="6">
    <source>
        <dbReference type="ARBA" id="ARBA00022753"/>
    </source>
</evidence>
<dbReference type="GO" id="GO:0015179">
    <property type="term" value="F:L-amino acid transmembrane transporter activity"/>
    <property type="evidence" value="ECO:0007669"/>
    <property type="project" value="TreeGrafter"/>
</dbReference>
<reference evidence="18" key="1">
    <citation type="submission" date="2023-07" db="EMBL/GenBank/DDBJ databases">
        <authorList>
            <consortium name="AG Swart"/>
            <person name="Singh M."/>
            <person name="Singh A."/>
            <person name="Seah K."/>
            <person name="Emmerich C."/>
        </authorList>
    </citation>
    <scope>NUCLEOTIDE SEQUENCE</scope>
    <source>
        <strain evidence="18">DP1</strain>
    </source>
</reference>
<keyword evidence="7" id="KW-0029">Amino-acid transport</keyword>
<feature type="region of interest" description="Disordered" evidence="15">
    <location>
        <begin position="511"/>
        <end position="532"/>
    </location>
</feature>
<feature type="transmembrane region" description="Helical" evidence="16">
    <location>
        <begin position="442"/>
        <end position="464"/>
    </location>
</feature>
<keyword evidence="19" id="KW-1185">Reference proteome</keyword>
<dbReference type="Pfam" id="PF01490">
    <property type="entry name" value="Aa_trans"/>
    <property type="match status" value="1"/>
</dbReference>
<feature type="compositionally biased region" description="Polar residues" evidence="15">
    <location>
        <begin position="511"/>
        <end position="524"/>
    </location>
</feature>
<evidence type="ECO:0000256" key="9">
    <source>
        <dbReference type="ARBA" id="ARBA00023053"/>
    </source>
</evidence>
<dbReference type="InterPro" id="IPR013057">
    <property type="entry name" value="AA_transpt_TM"/>
</dbReference>
<evidence type="ECO:0000256" key="14">
    <source>
        <dbReference type="ARBA" id="ARBA00038442"/>
    </source>
</evidence>
<comment type="similarity">
    <text evidence="14">Belongs to the amino acid/polyamine transporter 2 family. SLC38A9 subfamily.</text>
</comment>
<keyword evidence="9" id="KW-0915">Sodium</keyword>
<sequence>MNLLARTKYEPLTPVNTAPESLFKVKYSVSNTLTPTNHVGRSPINIPSNHHGYHRMKYYSALKTGLKHLGERMNYLDTPMHVIDPNWILLPHKSQGSIITIFSIMNCLIGSSLTSLPWAYSQSGLLLGIGVTIALFLISFYTCYLVILVAHEDNDYADTVYKYFGNKGWVLTMLGSILFIYAACNVYFELMSQALYPVIEGIIQWISSTEGEVSLAFTLKEFSLAYSCLILSVILFLMCSFGSIDVFIKLNSFGTACIVFIIFFILYYGVTALTTTSFVFEAGFQSSLDTSNLLLINTNFAPLAGMLTIGYCLHNVSLPILKNNKNKQNNVRDLFCGYLSTCICYIFIGTLGYIGFSQDVEYNQNCLNIFPPKHVFAFIARIVIFIQLIMIYPLLYHIMRMQVSLLLFQKETMSRAVSIMSNVILIGFNMILGSVYPQVGSMIGLFGSILGLNLMYIIPISVYLKRYLLEISNPGLVEALDFNRIKTAGGFKNGGPKSSVSPQLLVRTQTPGYSSVQKANSSDSSSEEGHKNKALREQINMFRSRIQERRVFQNRRKQVTPNFTRFSKPQEITSSICSNRLQPAEEHQLSRKEYLRFYLTCFLHGCLVLVGLAISVLQFVKI</sequence>
<feature type="domain" description="Amino acid transporter transmembrane" evidence="17">
    <location>
        <begin position="99"/>
        <end position="471"/>
    </location>
</feature>
<evidence type="ECO:0000256" key="8">
    <source>
        <dbReference type="ARBA" id="ARBA00022989"/>
    </source>
</evidence>
<dbReference type="Proteomes" id="UP001295684">
    <property type="component" value="Unassembled WGS sequence"/>
</dbReference>
<keyword evidence="10 16" id="KW-0472">Membrane</keyword>
<keyword evidence="3" id="KW-0813">Transport</keyword>
<dbReference type="GO" id="GO:0046872">
    <property type="term" value="F:metal ion binding"/>
    <property type="evidence" value="ECO:0007669"/>
    <property type="project" value="UniProtKB-KW"/>
</dbReference>
<evidence type="ECO:0000256" key="4">
    <source>
        <dbReference type="ARBA" id="ARBA00022692"/>
    </source>
</evidence>
<feature type="transmembrane region" description="Helical" evidence="16">
    <location>
        <begin position="224"/>
        <end position="244"/>
    </location>
</feature>